<dbReference type="Proteomes" id="UP000189004">
    <property type="component" value="Unassembled WGS sequence"/>
</dbReference>
<dbReference type="Pfam" id="PF19674">
    <property type="entry name" value="DUF6177"/>
    <property type="match status" value="1"/>
</dbReference>
<organism evidence="1 2">
    <name type="scientific">Nocardiopsis sinuspersici</name>
    <dbReference type="NCBI Taxonomy" id="501010"/>
    <lineage>
        <taxon>Bacteria</taxon>
        <taxon>Bacillati</taxon>
        <taxon>Actinomycetota</taxon>
        <taxon>Actinomycetes</taxon>
        <taxon>Streptosporangiales</taxon>
        <taxon>Nocardiopsidaceae</taxon>
        <taxon>Nocardiopsis</taxon>
    </lineage>
</organism>
<gene>
    <name evidence="1" type="ORF">NOSIN_22970</name>
</gene>
<dbReference type="EMBL" id="MCOK01000001">
    <property type="protein sequence ID" value="OOC56333.1"/>
    <property type="molecule type" value="Genomic_DNA"/>
</dbReference>
<reference evidence="2" key="1">
    <citation type="submission" date="2016-08" db="EMBL/GenBank/DDBJ databases">
        <authorList>
            <person name="Tokovenko B."/>
            <person name="Kalinowski J."/>
        </authorList>
    </citation>
    <scope>NUCLEOTIDE SEQUENCE [LARGE SCALE GENOMIC DNA]</scope>
    <source>
        <strain evidence="2">UTMC102</strain>
    </source>
</reference>
<proteinExistence type="predicted"/>
<name>A0A1V3C6L8_9ACTN</name>
<evidence type="ECO:0000313" key="2">
    <source>
        <dbReference type="Proteomes" id="UP000189004"/>
    </source>
</evidence>
<dbReference type="STRING" id="501010.NOSIN_22970"/>
<comment type="caution">
    <text evidence="1">The sequence shown here is derived from an EMBL/GenBank/DDBJ whole genome shotgun (WGS) entry which is preliminary data.</text>
</comment>
<dbReference type="InterPro" id="IPR046175">
    <property type="entry name" value="DUF6177"/>
</dbReference>
<sequence length="472" mass="50075">MSHDVVALLAEAPARRSLIDALVEAGPDLRVRSVSEGAVIELRDGSGRLVAAMQAAQKLALSAEADRLLTEGVGDDLPAQPYWVEARGAELADADTAAMVHRFARNLVDRHGGAVWVPESRMARDDGHLTGATDHPAVTTLTEKAFVVVQDRPLVPLSGWLVDATAAYGRGGRHLQLVTPSTSRITHALRSLLARPAARWVVRDGDGGYYDGFSGVPLVWDPESAFTVDPDASAAEGPHPDFRWSEADGAPGTQLLVDLQVLHPADRGLLLGGAAEILAEYLAGSTPALWGTSEPLAHAWNRGRMTGLCRRRAPGSTWIALTGRPEGVRERGARPIAGTQRVSTVPDGVRESITLAVGHPPGEEPDLSGLADLAGELTANELLRGMTVQRLLGRPDLTYAPRWSGPPVPVGLAVGVEGVSEMGTDHALSAPVRGVPIGPPLTPAVWYRVGDGTEPGSWDRFRDLMSHLRPAD</sequence>
<protein>
    <submittedName>
        <fullName evidence="1">Uncharacterized protein</fullName>
    </submittedName>
</protein>
<accession>A0A1V3C6L8</accession>
<dbReference type="RefSeq" id="WP_077692775.1">
    <property type="nucleotide sequence ID" value="NZ_MCOK01000001.1"/>
</dbReference>
<evidence type="ECO:0000313" key="1">
    <source>
        <dbReference type="EMBL" id="OOC56333.1"/>
    </source>
</evidence>
<dbReference type="AlphaFoldDB" id="A0A1V3C6L8"/>
<dbReference type="OrthoDB" id="5103427at2"/>
<keyword evidence="2" id="KW-1185">Reference proteome</keyword>